<feature type="region of interest" description="Disordered" evidence="6">
    <location>
        <begin position="252"/>
        <end position="291"/>
    </location>
</feature>
<evidence type="ECO:0000259" key="7">
    <source>
        <dbReference type="PROSITE" id="PS50110"/>
    </source>
</evidence>
<dbReference type="PANTHER" id="PTHR43228">
    <property type="entry name" value="TWO-COMPONENT RESPONSE REGULATOR"/>
    <property type="match status" value="1"/>
</dbReference>
<feature type="domain" description="Response regulatory" evidence="7">
    <location>
        <begin position="342"/>
        <end position="477"/>
    </location>
</feature>
<sequence>MGARRSSCYYGAGRLTPLCTHSLSEQLLDLPSEASPAAARPDEKMTSQQMTAHEQEALEFVLELAGPCRLPMTSAIPAESPLPPPHHQNTLSKTTSGNTCSSPSSAFVRADDLPLPLFVVDSRMCCVLWNKRAADLSGWLEPDVLNMSDFGCTIFSPELSSNSREFEDLLKTTAAASASPSSSSGEIWKMKTKWGQELRVVLLTSLYTDAAGLVCGTMCAIMPLTAPAAAPGLHLDCDIPLLDDVQDIDTEEEEQLYCGDESPRGSEEEEEEEGLVPPEQPLSPSSDGGIDGLEMFCDPGRTALHGSSVCSQDWCKSEQGAEISPGSGSGERAMSGSTTSSKVMVVDPRASGRKSLTLMLERCGMEVAGACSSKEALWRFEQSLLEPEGFSIIFMDLAVACVDNYAAVHEIRQMEHTEFGSSSFTPQVLIVAVTDLDRWDLANMEEGIQMGVEMGIDAIISRPTRVQQLRDTLSDLGVNSELLEKSPRALTRCWQSPLILARYQ</sequence>
<dbReference type="EMBL" id="OZ019896">
    <property type="protein sequence ID" value="CAK9224285.1"/>
    <property type="molecule type" value="Genomic_DNA"/>
</dbReference>
<feature type="region of interest" description="Disordered" evidence="6">
    <location>
        <begin position="77"/>
        <end position="98"/>
    </location>
</feature>
<evidence type="ECO:0000256" key="5">
    <source>
        <dbReference type="PROSITE-ProRule" id="PRU00169"/>
    </source>
</evidence>
<dbReference type="Proteomes" id="UP001497512">
    <property type="component" value="Chromosome 4"/>
</dbReference>
<name>A0ABP0UL64_9BRYO</name>
<keyword evidence="1" id="KW-0600">Photoreceptor protein</keyword>
<dbReference type="InterPro" id="IPR052048">
    <property type="entry name" value="ST_Response_Regulator"/>
</dbReference>
<accession>A0ABP0UL64</accession>
<evidence type="ECO:0000256" key="2">
    <source>
        <dbReference type="ARBA" id="ARBA00022606"/>
    </source>
</evidence>
<dbReference type="InterPro" id="IPR000014">
    <property type="entry name" value="PAS"/>
</dbReference>
<keyword evidence="5" id="KW-0597">Phosphoprotein</keyword>
<evidence type="ECO:0000256" key="3">
    <source>
        <dbReference type="ARBA" id="ARBA00022991"/>
    </source>
</evidence>
<dbReference type="Pfam" id="PF00989">
    <property type="entry name" value="PAS"/>
    <property type="match status" value="1"/>
</dbReference>
<organism evidence="8 9">
    <name type="scientific">Sphagnum troendelagicum</name>
    <dbReference type="NCBI Taxonomy" id="128251"/>
    <lineage>
        <taxon>Eukaryota</taxon>
        <taxon>Viridiplantae</taxon>
        <taxon>Streptophyta</taxon>
        <taxon>Embryophyta</taxon>
        <taxon>Bryophyta</taxon>
        <taxon>Sphagnophytina</taxon>
        <taxon>Sphagnopsida</taxon>
        <taxon>Sphagnales</taxon>
        <taxon>Sphagnaceae</taxon>
        <taxon>Sphagnum</taxon>
    </lineage>
</organism>
<dbReference type="PROSITE" id="PS50110">
    <property type="entry name" value="RESPONSE_REGULATORY"/>
    <property type="match status" value="1"/>
</dbReference>
<dbReference type="InterPro" id="IPR011006">
    <property type="entry name" value="CheY-like_superfamily"/>
</dbReference>
<keyword evidence="3" id="KW-0157">Chromophore</keyword>
<dbReference type="CDD" id="cd00130">
    <property type="entry name" value="PAS"/>
    <property type="match status" value="1"/>
</dbReference>
<proteinExistence type="predicted"/>
<dbReference type="SUPFAM" id="SSF52172">
    <property type="entry name" value="CheY-like"/>
    <property type="match status" value="1"/>
</dbReference>
<evidence type="ECO:0000256" key="1">
    <source>
        <dbReference type="ARBA" id="ARBA00022543"/>
    </source>
</evidence>
<feature type="region of interest" description="Disordered" evidence="6">
    <location>
        <begin position="320"/>
        <end position="343"/>
    </location>
</feature>
<dbReference type="InterPro" id="IPR035965">
    <property type="entry name" value="PAS-like_dom_sf"/>
</dbReference>
<evidence type="ECO:0000256" key="4">
    <source>
        <dbReference type="ARBA" id="ARBA00023170"/>
    </source>
</evidence>
<dbReference type="PANTHER" id="PTHR43228:SF1">
    <property type="entry name" value="TWO-COMPONENT RESPONSE REGULATOR ARR22"/>
    <property type="match status" value="1"/>
</dbReference>
<feature type="compositionally biased region" description="Polar residues" evidence="6">
    <location>
        <begin position="87"/>
        <end position="98"/>
    </location>
</feature>
<dbReference type="InterPro" id="IPR013767">
    <property type="entry name" value="PAS_fold"/>
</dbReference>
<keyword evidence="4" id="KW-0675">Receptor</keyword>
<evidence type="ECO:0000313" key="8">
    <source>
        <dbReference type="EMBL" id="CAK9224285.1"/>
    </source>
</evidence>
<reference evidence="8" key="1">
    <citation type="submission" date="2024-02" db="EMBL/GenBank/DDBJ databases">
        <authorList>
            <consortium name="ELIXIR-Norway"/>
            <consortium name="Elixir Norway"/>
        </authorList>
    </citation>
    <scope>NUCLEOTIDE SEQUENCE</scope>
</reference>
<evidence type="ECO:0000256" key="6">
    <source>
        <dbReference type="SAM" id="MobiDB-lite"/>
    </source>
</evidence>
<feature type="modified residue" description="4-aspartylphosphate" evidence="5">
    <location>
        <position position="396"/>
    </location>
</feature>
<keyword evidence="9" id="KW-1185">Reference proteome</keyword>
<dbReference type="Gene3D" id="3.40.50.2300">
    <property type="match status" value="1"/>
</dbReference>
<protein>
    <recommendedName>
        <fullName evidence="7">Response regulatory domain-containing protein</fullName>
    </recommendedName>
</protein>
<dbReference type="CDD" id="cd17546">
    <property type="entry name" value="REC_hyHK_CKI1_RcsC-like"/>
    <property type="match status" value="1"/>
</dbReference>
<keyword evidence="2" id="KW-0716">Sensory transduction</keyword>
<gene>
    <name evidence="8" type="ORF">CSSPTR1EN2_LOCUS17255</name>
</gene>
<dbReference type="InterPro" id="IPR001789">
    <property type="entry name" value="Sig_transdc_resp-reg_receiver"/>
</dbReference>
<evidence type="ECO:0000313" key="9">
    <source>
        <dbReference type="Proteomes" id="UP001497512"/>
    </source>
</evidence>
<dbReference type="SUPFAM" id="SSF55785">
    <property type="entry name" value="PYP-like sensor domain (PAS domain)"/>
    <property type="match status" value="1"/>
</dbReference>